<reference evidence="1" key="2">
    <citation type="submission" date="2022-01" db="EMBL/GenBank/DDBJ databases">
        <authorList>
            <person name="Yamashiro T."/>
            <person name="Shiraishi A."/>
            <person name="Satake H."/>
            <person name="Nakayama K."/>
        </authorList>
    </citation>
    <scope>NUCLEOTIDE SEQUENCE</scope>
</reference>
<organism evidence="1 2">
    <name type="scientific">Tanacetum coccineum</name>
    <dbReference type="NCBI Taxonomy" id="301880"/>
    <lineage>
        <taxon>Eukaryota</taxon>
        <taxon>Viridiplantae</taxon>
        <taxon>Streptophyta</taxon>
        <taxon>Embryophyta</taxon>
        <taxon>Tracheophyta</taxon>
        <taxon>Spermatophyta</taxon>
        <taxon>Magnoliopsida</taxon>
        <taxon>eudicotyledons</taxon>
        <taxon>Gunneridae</taxon>
        <taxon>Pentapetalae</taxon>
        <taxon>asterids</taxon>
        <taxon>campanulids</taxon>
        <taxon>Asterales</taxon>
        <taxon>Asteraceae</taxon>
        <taxon>Asteroideae</taxon>
        <taxon>Anthemideae</taxon>
        <taxon>Anthemidinae</taxon>
        <taxon>Tanacetum</taxon>
    </lineage>
</organism>
<dbReference type="EMBL" id="BQNB010015518">
    <property type="protein sequence ID" value="GJT40942.1"/>
    <property type="molecule type" value="Genomic_DNA"/>
</dbReference>
<protein>
    <submittedName>
        <fullName evidence="1">Uncharacterized protein</fullName>
    </submittedName>
</protein>
<accession>A0ABQ5DPR5</accession>
<comment type="caution">
    <text evidence="1">The sequence shown here is derived from an EMBL/GenBank/DDBJ whole genome shotgun (WGS) entry which is preliminary data.</text>
</comment>
<dbReference type="Proteomes" id="UP001151760">
    <property type="component" value="Unassembled WGS sequence"/>
</dbReference>
<reference evidence="1" key="1">
    <citation type="journal article" date="2022" name="Int. J. Mol. Sci.">
        <title>Draft Genome of Tanacetum Coccineum: Genomic Comparison of Closely Related Tanacetum-Family Plants.</title>
        <authorList>
            <person name="Yamashiro T."/>
            <person name="Shiraishi A."/>
            <person name="Nakayama K."/>
            <person name="Satake H."/>
        </authorList>
    </citation>
    <scope>NUCLEOTIDE SEQUENCE</scope>
</reference>
<evidence type="ECO:0000313" key="2">
    <source>
        <dbReference type="Proteomes" id="UP001151760"/>
    </source>
</evidence>
<name>A0ABQ5DPR5_9ASTR</name>
<proteinExistence type="predicted"/>
<evidence type="ECO:0000313" key="1">
    <source>
        <dbReference type="EMBL" id="GJT40942.1"/>
    </source>
</evidence>
<gene>
    <name evidence="1" type="ORF">Tco_0940807</name>
</gene>
<keyword evidence="2" id="KW-1185">Reference proteome</keyword>
<sequence length="395" mass="46039">MICCAMTDRSDIFTEDRFLDDFKGKMIIGGDDYISTFRGSFGFMMKLPFECFDEDNVDVSSEPTVSAHHAKKVDFVFVISFDESDDDDYTFTYDENSFSYKLISFNDLKPDSGTDNDKINVELSSEDIPIELLRTAVIDANIDTHSHEFDEDFEMSHDIPDFEERLGRIFSKQMHRLHVLDFDALTEDMDQAITARLKMDHIRGDRQVVFSSHAWRRLFEIRGPLVRKLILEFFSTCRFADCVLDLDVVGTLQFQLRRLRCQMSWRQLILALGLHTAEEIDTDRELMRRLCHHLIAFTVAGRGQAPEKVTTTDLYYLRSMDKGMRLHRLEDEVCRLHESFGEKRLVVDAMSRYFLMFTTWVVGRLEQLLDASDVTYPRSENGISWFTDTAYQLPV</sequence>